<dbReference type="EMBL" id="CASHTH010000718">
    <property type="protein sequence ID" value="CAI8006765.1"/>
    <property type="molecule type" value="Genomic_DNA"/>
</dbReference>
<dbReference type="Pfam" id="PF07714">
    <property type="entry name" value="PK_Tyr_Ser-Thr"/>
    <property type="match status" value="1"/>
</dbReference>
<name>A0AA35R8H5_GEOBA</name>
<protein>
    <submittedName>
        <fullName evidence="3">Tyrosine kinase receptor Cad96Ca</fullName>
    </submittedName>
</protein>
<gene>
    <name evidence="3" type="ORF">GBAR_LOCUS4892</name>
</gene>
<feature type="region of interest" description="Disordered" evidence="1">
    <location>
        <begin position="71"/>
        <end position="96"/>
    </location>
</feature>
<reference evidence="3" key="1">
    <citation type="submission" date="2023-03" db="EMBL/GenBank/DDBJ databases">
        <authorList>
            <person name="Steffen K."/>
            <person name="Cardenas P."/>
        </authorList>
    </citation>
    <scope>NUCLEOTIDE SEQUENCE</scope>
</reference>
<keyword evidence="3" id="KW-0675">Receptor</keyword>
<dbReference type="Proteomes" id="UP001174909">
    <property type="component" value="Unassembled WGS sequence"/>
</dbReference>
<feature type="domain" description="Serine-threonine/tyrosine-protein kinase catalytic" evidence="2">
    <location>
        <begin position="4"/>
        <end position="49"/>
    </location>
</feature>
<dbReference type="GO" id="GO:0004672">
    <property type="term" value="F:protein kinase activity"/>
    <property type="evidence" value="ECO:0007669"/>
    <property type="project" value="InterPro"/>
</dbReference>
<keyword evidence="4" id="KW-1185">Reference proteome</keyword>
<dbReference type="InterPro" id="IPR001245">
    <property type="entry name" value="Ser-Thr/Tyr_kinase_cat_dom"/>
</dbReference>
<evidence type="ECO:0000256" key="1">
    <source>
        <dbReference type="SAM" id="MobiDB-lite"/>
    </source>
</evidence>
<sequence>MGLLKELQRGQRLKIPYNEACLDEVYEIMMSCWSLDSNAHPLFKDLVGRFSDLLERESDYLELSQSLCWKGAVSHTPPPSSPPTEQDTTITEEEPI</sequence>
<comment type="caution">
    <text evidence="3">The sequence shown here is derived from an EMBL/GenBank/DDBJ whole genome shotgun (WGS) entry which is preliminary data.</text>
</comment>
<evidence type="ECO:0000259" key="2">
    <source>
        <dbReference type="Pfam" id="PF07714"/>
    </source>
</evidence>
<dbReference type="Gene3D" id="1.10.510.10">
    <property type="entry name" value="Transferase(Phosphotransferase) domain 1"/>
    <property type="match status" value="1"/>
</dbReference>
<dbReference type="AlphaFoldDB" id="A0AA35R8H5"/>
<organism evidence="3 4">
    <name type="scientific">Geodia barretti</name>
    <name type="common">Barrett's horny sponge</name>
    <dbReference type="NCBI Taxonomy" id="519541"/>
    <lineage>
        <taxon>Eukaryota</taxon>
        <taxon>Metazoa</taxon>
        <taxon>Porifera</taxon>
        <taxon>Demospongiae</taxon>
        <taxon>Heteroscleromorpha</taxon>
        <taxon>Tetractinellida</taxon>
        <taxon>Astrophorina</taxon>
        <taxon>Geodiidae</taxon>
        <taxon>Geodia</taxon>
    </lineage>
</organism>
<keyword evidence="3" id="KW-0418">Kinase</keyword>
<evidence type="ECO:0000313" key="4">
    <source>
        <dbReference type="Proteomes" id="UP001174909"/>
    </source>
</evidence>
<proteinExistence type="predicted"/>
<evidence type="ECO:0000313" key="3">
    <source>
        <dbReference type="EMBL" id="CAI8006765.1"/>
    </source>
</evidence>
<keyword evidence="3" id="KW-0808">Transferase</keyword>
<accession>A0AA35R8H5</accession>